<comment type="cofactor">
    <cofactor evidence="1">
        <name>Zn(2+)</name>
        <dbReference type="ChEBI" id="CHEBI:29105"/>
    </cofactor>
</comment>
<dbReference type="EMBL" id="JAULSY010000482">
    <property type="protein sequence ID" value="KAK0647378.1"/>
    <property type="molecule type" value="Genomic_DNA"/>
</dbReference>
<gene>
    <name evidence="4" type="ORF">QBC41DRAFT_369378</name>
</gene>
<proteinExistence type="predicted"/>
<dbReference type="PANTHER" id="PTHR42813:SF1">
    <property type="entry name" value="DEHYDROGENASE, PUTATIVE (AFU_ORTHOLOGUE AFUA_5G03930)-RELATED"/>
    <property type="match status" value="1"/>
</dbReference>
<evidence type="ECO:0000256" key="3">
    <source>
        <dbReference type="ARBA" id="ARBA00022833"/>
    </source>
</evidence>
<keyword evidence="2" id="KW-0479">Metal-binding</keyword>
<name>A0AA40CS34_9PEZI</name>
<dbReference type="Gene3D" id="3.40.50.720">
    <property type="entry name" value="NAD(P)-binding Rossmann-like Domain"/>
    <property type="match status" value="1"/>
</dbReference>
<protein>
    <submittedName>
        <fullName evidence="4">S-glutathione dehydrogenase</fullName>
    </submittedName>
</protein>
<evidence type="ECO:0000256" key="2">
    <source>
        <dbReference type="ARBA" id="ARBA00022723"/>
    </source>
</evidence>
<evidence type="ECO:0000256" key="1">
    <source>
        <dbReference type="ARBA" id="ARBA00001947"/>
    </source>
</evidence>
<keyword evidence="3" id="KW-0862">Zinc</keyword>
<evidence type="ECO:0000313" key="4">
    <source>
        <dbReference type="EMBL" id="KAK0647378.1"/>
    </source>
</evidence>
<keyword evidence="5" id="KW-1185">Reference proteome</keyword>
<dbReference type="GO" id="GO:0046872">
    <property type="term" value="F:metal ion binding"/>
    <property type="evidence" value="ECO:0007669"/>
    <property type="project" value="UniProtKB-KW"/>
</dbReference>
<dbReference type="AlphaFoldDB" id="A0AA40CS34"/>
<reference evidence="4" key="1">
    <citation type="submission" date="2023-06" db="EMBL/GenBank/DDBJ databases">
        <title>Genome-scale phylogeny and comparative genomics of the fungal order Sordariales.</title>
        <authorList>
            <consortium name="Lawrence Berkeley National Laboratory"/>
            <person name="Hensen N."/>
            <person name="Bonometti L."/>
            <person name="Westerberg I."/>
            <person name="Brannstrom I.O."/>
            <person name="Guillou S."/>
            <person name="Cros-Aarteil S."/>
            <person name="Calhoun S."/>
            <person name="Haridas S."/>
            <person name="Kuo A."/>
            <person name="Mondo S."/>
            <person name="Pangilinan J."/>
            <person name="Riley R."/>
            <person name="Labutti K."/>
            <person name="Andreopoulos B."/>
            <person name="Lipzen A."/>
            <person name="Chen C."/>
            <person name="Yanf M."/>
            <person name="Daum C."/>
            <person name="Ng V."/>
            <person name="Clum A."/>
            <person name="Steindorff A."/>
            <person name="Ohm R."/>
            <person name="Martin F."/>
            <person name="Silar P."/>
            <person name="Natvig D."/>
            <person name="Lalanne C."/>
            <person name="Gautier V."/>
            <person name="Ament-Velasquez S.L."/>
            <person name="Kruys A."/>
            <person name="Hutchinson M.I."/>
            <person name="Powell A.J."/>
            <person name="Barry K."/>
            <person name="Miller A.N."/>
            <person name="Grigoriev I.V."/>
            <person name="Debuchy R."/>
            <person name="Gladieux P."/>
            <person name="Thoren M.H."/>
            <person name="Johannesson H."/>
        </authorList>
    </citation>
    <scope>NUCLEOTIDE SEQUENCE</scope>
    <source>
        <strain evidence="4">CBS 307.81</strain>
    </source>
</reference>
<sequence>MINECLYPTKKFGRVGIIGDYVGFTNHLNVGAIMELGIYLIECGQAPVQRCMVQKWEVDPTIMLTHRFKIEDIAKAYKLQEKREEGLIKCFVETRFSTPHAEGTPELTNL</sequence>
<organism evidence="4 5">
    <name type="scientific">Cercophora samala</name>
    <dbReference type="NCBI Taxonomy" id="330535"/>
    <lineage>
        <taxon>Eukaryota</taxon>
        <taxon>Fungi</taxon>
        <taxon>Dikarya</taxon>
        <taxon>Ascomycota</taxon>
        <taxon>Pezizomycotina</taxon>
        <taxon>Sordariomycetes</taxon>
        <taxon>Sordariomycetidae</taxon>
        <taxon>Sordariales</taxon>
        <taxon>Lasiosphaeriaceae</taxon>
        <taxon>Cercophora</taxon>
    </lineage>
</organism>
<dbReference type="PANTHER" id="PTHR42813">
    <property type="entry name" value="ZINC-TYPE ALCOHOL DEHYDROGENASE-LIKE"/>
    <property type="match status" value="1"/>
</dbReference>
<dbReference type="Proteomes" id="UP001174997">
    <property type="component" value="Unassembled WGS sequence"/>
</dbReference>
<evidence type="ECO:0000313" key="5">
    <source>
        <dbReference type="Proteomes" id="UP001174997"/>
    </source>
</evidence>
<dbReference type="Gene3D" id="3.90.180.10">
    <property type="entry name" value="Medium-chain alcohol dehydrogenases, catalytic domain"/>
    <property type="match status" value="1"/>
</dbReference>
<accession>A0AA40CS34</accession>
<comment type="caution">
    <text evidence="4">The sequence shown here is derived from an EMBL/GenBank/DDBJ whole genome shotgun (WGS) entry which is preliminary data.</text>
</comment>